<comment type="caution">
    <text evidence="1">The sequence shown here is derived from an EMBL/GenBank/DDBJ whole genome shotgun (WGS) entry which is preliminary data.</text>
</comment>
<keyword evidence="2" id="KW-1185">Reference proteome</keyword>
<evidence type="ECO:0000313" key="2">
    <source>
        <dbReference type="Proteomes" id="UP001239111"/>
    </source>
</evidence>
<sequence>MKLLSHNNEENRKLNKRKSLEDVLPAYKSHRLDSAQAGCTNWAPDKPSSDISDEQMEDLGVKLLSSTTEENIGDHKEAIQKTFSLQRKFINAKKPPSVQTVKQIWPCLFRIKLMFEHFRLLTNKNIDELSNKLSSQEGDLLLSYGHKKSWIPDLQAEPNLDKRVWAMIRVIHKQFNTEPNEIFTLLPVR</sequence>
<accession>A0ACC2NJW7</accession>
<dbReference type="Proteomes" id="UP001239111">
    <property type="component" value="Chromosome 3"/>
</dbReference>
<reference evidence="1" key="1">
    <citation type="submission" date="2023-04" db="EMBL/GenBank/DDBJ databases">
        <title>A chromosome-level genome assembly of the parasitoid wasp Eretmocerus hayati.</title>
        <authorList>
            <person name="Zhong Y."/>
            <person name="Liu S."/>
            <person name="Liu Y."/>
        </authorList>
    </citation>
    <scope>NUCLEOTIDE SEQUENCE</scope>
    <source>
        <strain evidence="1">ZJU_SS_LIU_2023</strain>
    </source>
</reference>
<name>A0ACC2NJW7_9HYME</name>
<proteinExistence type="predicted"/>
<organism evidence="1 2">
    <name type="scientific">Eretmocerus hayati</name>
    <dbReference type="NCBI Taxonomy" id="131215"/>
    <lineage>
        <taxon>Eukaryota</taxon>
        <taxon>Metazoa</taxon>
        <taxon>Ecdysozoa</taxon>
        <taxon>Arthropoda</taxon>
        <taxon>Hexapoda</taxon>
        <taxon>Insecta</taxon>
        <taxon>Pterygota</taxon>
        <taxon>Neoptera</taxon>
        <taxon>Endopterygota</taxon>
        <taxon>Hymenoptera</taxon>
        <taxon>Apocrita</taxon>
        <taxon>Proctotrupomorpha</taxon>
        <taxon>Chalcidoidea</taxon>
        <taxon>Aphelinidae</taxon>
        <taxon>Aphelininae</taxon>
        <taxon>Eretmocerus</taxon>
    </lineage>
</organism>
<dbReference type="EMBL" id="CM056743">
    <property type="protein sequence ID" value="KAJ8671530.1"/>
    <property type="molecule type" value="Genomic_DNA"/>
</dbReference>
<protein>
    <submittedName>
        <fullName evidence="1">Uncharacterized protein</fullName>
    </submittedName>
</protein>
<gene>
    <name evidence="1" type="ORF">QAD02_002789</name>
</gene>
<evidence type="ECO:0000313" key="1">
    <source>
        <dbReference type="EMBL" id="KAJ8671530.1"/>
    </source>
</evidence>